<sequence>MRVRLEKLSAWVSVDGGEERHISFRRVLVIPQGAGVFFAQGLPQGRGFAAVVDVGQYTTDYLLVDLQTKTPVVDASGSVEAGCHLVAQRVAQAYLAKTGRPLPPRMERFALDAAREGQPVPFRGKEIDLTPDFKAAVRDVAATVSRHVLSAWRDAADMISVTYLAGGGSLLLGEHLAHTLPNPALVNDPVFANAAGYLRILTS</sequence>
<comment type="caution">
    <text evidence="2">The sequence shown here is derived from an EMBL/GenBank/DDBJ whole genome shotgun (WGS) entry which is preliminary data.</text>
</comment>
<dbReference type="InterPro" id="IPR043129">
    <property type="entry name" value="ATPase_NBD"/>
</dbReference>
<dbReference type="SUPFAM" id="SSF53067">
    <property type="entry name" value="Actin-like ATPase domain"/>
    <property type="match status" value="1"/>
</dbReference>
<feature type="domain" description="Actin homologue MreB-like C-terminal" evidence="1">
    <location>
        <begin position="51"/>
        <end position="177"/>
    </location>
</feature>
<dbReference type="Gene3D" id="3.30.420.40">
    <property type="match status" value="1"/>
</dbReference>
<evidence type="ECO:0000313" key="2">
    <source>
        <dbReference type="EMBL" id="OIQ53148.1"/>
    </source>
</evidence>
<protein>
    <recommendedName>
        <fullName evidence="1">Actin homologue MreB-like C-terminal domain-containing protein</fullName>
    </recommendedName>
</protein>
<organism evidence="2 3">
    <name type="scientific">Neomoorella thermoacetica</name>
    <name type="common">Clostridium thermoaceticum</name>
    <dbReference type="NCBI Taxonomy" id="1525"/>
    <lineage>
        <taxon>Bacteria</taxon>
        <taxon>Bacillati</taxon>
        <taxon>Bacillota</taxon>
        <taxon>Clostridia</taxon>
        <taxon>Neomoorellales</taxon>
        <taxon>Neomoorellaceae</taxon>
        <taxon>Neomoorella</taxon>
    </lineage>
</organism>
<name>A0A1J5NDH9_NEOTH</name>
<dbReference type="Pfam" id="PF21522">
    <property type="entry name" value="MreB-like_C"/>
    <property type="match status" value="1"/>
</dbReference>
<evidence type="ECO:0000313" key="3">
    <source>
        <dbReference type="Proteomes" id="UP000182811"/>
    </source>
</evidence>
<dbReference type="EMBL" id="MDDC01000035">
    <property type="protein sequence ID" value="OIQ53148.1"/>
    <property type="molecule type" value="Genomic_DNA"/>
</dbReference>
<accession>A0A1J5NDH9</accession>
<reference evidence="2 3" key="1">
    <citation type="submission" date="2016-08" db="EMBL/GenBank/DDBJ databases">
        <title>Genome-based comparison of Moorella thermoacetic strains.</title>
        <authorList>
            <person name="Poehlein A."/>
            <person name="Bengelsdorf F.R."/>
            <person name="Esser C."/>
            <person name="Duerre P."/>
            <person name="Daniel R."/>
        </authorList>
    </citation>
    <scope>NUCLEOTIDE SEQUENCE [LARGE SCALE GENOMIC DNA]</scope>
    <source>
        <strain evidence="2 3">DSM 21394</strain>
    </source>
</reference>
<evidence type="ECO:0000259" key="1">
    <source>
        <dbReference type="Pfam" id="PF21522"/>
    </source>
</evidence>
<dbReference type="AlphaFoldDB" id="A0A1J5NDH9"/>
<gene>
    <name evidence="2" type="ORF">MOTE_25080</name>
</gene>
<proteinExistence type="predicted"/>
<dbReference type="InterPro" id="IPR049067">
    <property type="entry name" value="MreB-like_C"/>
</dbReference>
<dbReference type="Proteomes" id="UP000182811">
    <property type="component" value="Unassembled WGS sequence"/>
</dbReference>